<organism evidence="1 2">
    <name type="scientific">Haemonchus contortus</name>
    <name type="common">Barber pole worm</name>
    <dbReference type="NCBI Taxonomy" id="6289"/>
    <lineage>
        <taxon>Eukaryota</taxon>
        <taxon>Metazoa</taxon>
        <taxon>Ecdysozoa</taxon>
        <taxon>Nematoda</taxon>
        <taxon>Chromadorea</taxon>
        <taxon>Rhabditida</taxon>
        <taxon>Rhabditina</taxon>
        <taxon>Rhabditomorpha</taxon>
        <taxon>Strongyloidea</taxon>
        <taxon>Trichostrongylidae</taxon>
        <taxon>Haemonchus</taxon>
    </lineage>
</organism>
<reference evidence="2" key="1">
    <citation type="submission" date="2020-12" db="UniProtKB">
        <authorList>
            <consortium name="WormBaseParasite"/>
        </authorList>
    </citation>
    <scope>IDENTIFICATION</scope>
    <source>
        <strain evidence="2">MHco3</strain>
    </source>
</reference>
<accession>A0A7I4YC88</accession>
<dbReference type="InterPro" id="IPR027417">
    <property type="entry name" value="P-loop_NTPase"/>
</dbReference>
<evidence type="ECO:0000313" key="2">
    <source>
        <dbReference type="WBParaSite" id="HCON_00080530-00001"/>
    </source>
</evidence>
<protein>
    <submittedName>
        <fullName evidence="2">ResIII domain-containing protein</fullName>
    </submittedName>
</protein>
<evidence type="ECO:0000313" key="1">
    <source>
        <dbReference type="Proteomes" id="UP000025227"/>
    </source>
</evidence>
<proteinExistence type="predicted"/>
<dbReference type="Gene3D" id="3.40.50.300">
    <property type="entry name" value="P-loop containing nucleotide triphosphate hydrolases"/>
    <property type="match status" value="1"/>
</dbReference>
<dbReference type="Proteomes" id="UP000025227">
    <property type="component" value="Unplaced"/>
</dbReference>
<keyword evidence="1" id="KW-1185">Reference proteome</keyword>
<dbReference type="WBParaSite" id="HCON_00080530-00001">
    <property type="protein sequence ID" value="HCON_00080530-00001"/>
    <property type="gene ID" value="HCON_00080530"/>
</dbReference>
<sequence>MCSVALTLCSTYSKLDPTSPGVTSGYLEFPYKQTDRQTDRQSALYVVRTKKDVSHEALRGSYVCKHLSTPTKYKSLRGSYVCKCARSNVIKASHDDILVITVGSHVTYVLALPGAGKTSEVAVNMAREALKEKKKVLITVQTNEIAAHGSVG</sequence>
<name>A0A7I4YC88_HAECO</name>
<dbReference type="SUPFAM" id="SSF52540">
    <property type="entry name" value="P-loop containing nucleoside triphosphate hydrolases"/>
    <property type="match status" value="1"/>
</dbReference>
<dbReference type="AlphaFoldDB" id="A0A7I4YC88"/>